<protein>
    <submittedName>
        <fullName evidence="1">Arginosuccinate synthase</fullName>
    </submittedName>
</protein>
<dbReference type="SUPFAM" id="SSF52402">
    <property type="entry name" value="Adenine nucleotide alpha hydrolases-like"/>
    <property type="match status" value="1"/>
</dbReference>
<dbReference type="AlphaFoldDB" id="A0AAW5VBN9"/>
<reference evidence="2" key="1">
    <citation type="submission" date="2018-10" db="EMBL/GenBank/DDBJ databases">
        <authorList>
            <person name="Vincent A.T."/>
            <person name="Schiettekatte O."/>
            <person name="Bourhy P."/>
            <person name="Veyrier F.J."/>
            <person name="Picardeau M."/>
        </authorList>
    </citation>
    <scope>NUCLEOTIDE SEQUENCE</scope>
    <source>
        <strain evidence="2">201702449</strain>
    </source>
</reference>
<dbReference type="Proteomes" id="UP001209694">
    <property type="component" value="Unassembled WGS sequence"/>
</dbReference>
<keyword evidence="3" id="KW-1185">Reference proteome</keyword>
<organism evidence="1 4">
    <name type="scientific">Leptospira levettii</name>
    <dbReference type="NCBI Taxonomy" id="2023178"/>
    <lineage>
        <taxon>Bacteria</taxon>
        <taxon>Pseudomonadati</taxon>
        <taxon>Spirochaetota</taxon>
        <taxon>Spirochaetia</taxon>
        <taxon>Leptospirales</taxon>
        <taxon>Leptospiraceae</taxon>
        <taxon>Leptospira</taxon>
    </lineage>
</organism>
<proteinExistence type="predicted"/>
<reference evidence="1" key="3">
    <citation type="submission" date="2022-06" db="EMBL/GenBank/DDBJ databases">
        <title>Leptospira isolates from biofilms formed at urban environments.</title>
        <authorList>
            <person name="Ribeiro P.S."/>
            <person name="Sousa T."/>
            <person name="Carvalho N."/>
            <person name="Aburjaile F."/>
            <person name="Neves F."/>
            <person name="Oliveira D."/>
            <person name="Blanco L."/>
            <person name="Lima J."/>
            <person name="Costa F."/>
            <person name="Brenig B."/>
            <person name="Soares S."/>
            <person name="Ramos R."/>
            <person name="Goes-Neto A."/>
            <person name="Matiuzzi M."/>
            <person name="Azevedo V."/>
            <person name="Ristow P."/>
        </authorList>
    </citation>
    <scope>NUCLEOTIDE SEQUENCE</scope>
    <source>
        <strain evidence="1">VSF7</strain>
    </source>
</reference>
<evidence type="ECO:0000313" key="3">
    <source>
        <dbReference type="Proteomes" id="UP000297352"/>
    </source>
</evidence>
<evidence type="ECO:0000313" key="4">
    <source>
        <dbReference type="Proteomes" id="UP001209694"/>
    </source>
</evidence>
<dbReference type="InterPro" id="IPR014729">
    <property type="entry name" value="Rossmann-like_a/b/a_fold"/>
</dbReference>
<dbReference type="RefSeq" id="WP_100715725.1">
    <property type="nucleotide sequence ID" value="NZ_JAIZBN010000001.1"/>
</dbReference>
<sequence length="105" mass="12400">MNFDIPVSISAHFESMLKRMGNNLPNHWVSNKTKFLLSYSGGKDSSILLLFLKYLKDKYKIETPHLFYLSHGIREIEKEESEMQIYLENFGFPFSFVKKKFQISL</sequence>
<reference evidence="2" key="2">
    <citation type="journal article" date="2019" name="PLoS Negl. Trop. Dis.">
        <title>Revisiting the worldwide diversity of Leptospira species in the environment.</title>
        <authorList>
            <person name="Vincent A.T."/>
            <person name="Schiettekatte O."/>
            <person name="Bourhy P."/>
            <person name="Veyrier F.J."/>
            <person name="Picardeau M."/>
        </authorList>
    </citation>
    <scope>NUCLEOTIDE SEQUENCE</scope>
    <source>
        <strain evidence="2">201702449</strain>
    </source>
</reference>
<name>A0AAW5VBN9_9LEPT</name>
<gene>
    <name evidence="2" type="ORF">EHQ60_04450</name>
    <name evidence="1" type="ORF">ND810_05770</name>
</gene>
<dbReference type="Proteomes" id="UP000297352">
    <property type="component" value="Unassembled WGS sequence"/>
</dbReference>
<dbReference type="EMBL" id="JAMQQD010000002">
    <property type="protein sequence ID" value="MCW7514656.1"/>
    <property type="molecule type" value="Genomic_DNA"/>
</dbReference>
<evidence type="ECO:0000313" key="1">
    <source>
        <dbReference type="EMBL" id="MCW7514656.1"/>
    </source>
</evidence>
<evidence type="ECO:0000313" key="2">
    <source>
        <dbReference type="EMBL" id="TGL73319.1"/>
    </source>
</evidence>
<dbReference type="Gene3D" id="3.40.50.620">
    <property type="entry name" value="HUPs"/>
    <property type="match status" value="1"/>
</dbReference>
<dbReference type="EMBL" id="RQGI01000018">
    <property type="protein sequence ID" value="TGL73319.1"/>
    <property type="molecule type" value="Genomic_DNA"/>
</dbReference>
<comment type="caution">
    <text evidence="1">The sequence shown here is derived from an EMBL/GenBank/DDBJ whole genome shotgun (WGS) entry which is preliminary data.</text>
</comment>
<accession>A0AAW5VBN9</accession>